<keyword evidence="3" id="KW-1185">Reference proteome</keyword>
<evidence type="ECO:0000259" key="1">
    <source>
        <dbReference type="Pfam" id="PF13924"/>
    </source>
</evidence>
<evidence type="ECO:0000313" key="3">
    <source>
        <dbReference type="Proteomes" id="UP001143304"/>
    </source>
</evidence>
<dbReference type="RefSeq" id="WP_279251025.1">
    <property type="nucleotide sequence ID" value="NZ_SHNO01000003.1"/>
</dbReference>
<accession>A0ABT3TAB3</accession>
<name>A0ABT3TAB3_9GAMM</name>
<gene>
    <name evidence="2" type="ORF">EYC82_18020</name>
</gene>
<reference evidence="2" key="1">
    <citation type="submission" date="2019-02" db="EMBL/GenBank/DDBJ databases">
        <authorList>
            <person name="Li S.-H."/>
        </authorList>
    </citation>
    <scope>NUCLEOTIDE SEQUENCE</scope>
    <source>
        <strain evidence="2">IMCC11814</strain>
    </source>
</reference>
<comment type="caution">
    <text evidence="2">The sequence shown here is derived from an EMBL/GenBank/DDBJ whole genome shotgun (WGS) entry which is preliminary data.</text>
</comment>
<protein>
    <recommendedName>
        <fullName evidence="1">Lipocalin-like domain-containing protein</fullName>
    </recommendedName>
</protein>
<proteinExistence type="predicted"/>
<evidence type="ECO:0000313" key="2">
    <source>
        <dbReference type="EMBL" id="MCX2979238.1"/>
    </source>
</evidence>
<feature type="domain" description="Lipocalin-like" evidence="1">
    <location>
        <begin position="8"/>
        <end position="146"/>
    </location>
</feature>
<organism evidence="2 3">
    <name type="scientific">Candidatus Marimicrobium litorale</name>
    <dbReference type="NCBI Taxonomy" id="2518991"/>
    <lineage>
        <taxon>Bacteria</taxon>
        <taxon>Pseudomonadati</taxon>
        <taxon>Pseudomonadota</taxon>
        <taxon>Gammaproteobacteria</taxon>
        <taxon>Cellvibrionales</taxon>
        <taxon>Halieaceae</taxon>
        <taxon>Marimicrobium</taxon>
    </lineage>
</organism>
<dbReference type="EMBL" id="SHNO01000003">
    <property type="protein sequence ID" value="MCX2979238.1"/>
    <property type="molecule type" value="Genomic_DNA"/>
</dbReference>
<dbReference type="Proteomes" id="UP001143304">
    <property type="component" value="Unassembled WGS sequence"/>
</dbReference>
<dbReference type="Pfam" id="PF13924">
    <property type="entry name" value="Lipocalin_5"/>
    <property type="match status" value="1"/>
</dbReference>
<sequence length="151" mass="17304">MLNKQTLIGTYKMASGEMQREDGTVEYPFGKDAIGFLAYTIDDLVWFEVNAVNRSPFKNGDWFGTKDENEEAMKTHLSFFGRYLIKGDELHYIVLTSSSPNMVEMSKGGNFFYGATARLNERILRLTSKPYLVDGVECQTQYVWEKMILPV</sequence>
<dbReference type="InterPro" id="IPR024311">
    <property type="entry name" value="Lipocalin-like"/>
</dbReference>